<evidence type="ECO:0000259" key="1">
    <source>
        <dbReference type="PROSITE" id="PS50943"/>
    </source>
</evidence>
<accession>A0A239D1L8</accession>
<dbReference type="InterPro" id="IPR043917">
    <property type="entry name" value="DUF5753"/>
</dbReference>
<dbReference type="AlphaFoldDB" id="A0A239D1L8"/>
<gene>
    <name evidence="2" type="ORF">SAMN06265355_113239</name>
</gene>
<name>A0A239D1L8_9ACTN</name>
<evidence type="ECO:0000313" key="3">
    <source>
        <dbReference type="Proteomes" id="UP000198420"/>
    </source>
</evidence>
<dbReference type="Proteomes" id="UP000198420">
    <property type="component" value="Unassembled WGS sequence"/>
</dbReference>
<reference evidence="3" key="1">
    <citation type="submission" date="2017-06" db="EMBL/GenBank/DDBJ databases">
        <authorList>
            <person name="Varghese N."/>
            <person name="Submissions S."/>
        </authorList>
    </citation>
    <scope>NUCLEOTIDE SEQUENCE [LARGE SCALE GENOMIC DNA]</scope>
    <source>
        <strain evidence="3">DSM 44485</strain>
    </source>
</reference>
<proteinExistence type="predicted"/>
<dbReference type="Gene3D" id="1.10.260.40">
    <property type="entry name" value="lambda repressor-like DNA-binding domains"/>
    <property type="match status" value="1"/>
</dbReference>
<organism evidence="2 3">
    <name type="scientific">Actinomadura mexicana</name>
    <dbReference type="NCBI Taxonomy" id="134959"/>
    <lineage>
        <taxon>Bacteria</taxon>
        <taxon>Bacillati</taxon>
        <taxon>Actinomycetota</taxon>
        <taxon>Actinomycetes</taxon>
        <taxon>Streptosporangiales</taxon>
        <taxon>Thermomonosporaceae</taxon>
        <taxon>Actinomadura</taxon>
    </lineage>
</organism>
<feature type="domain" description="HTH cro/C1-type" evidence="1">
    <location>
        <begin position="18"/>
        <end position="74"/>
    </location>
</feature>
<evidence type="ECO:0000313" key="2">
    <source>
        <dbReference type="EMBL" id="SNS26325.1"/>
    </source>
</evidence>
<dbReference type="CDD" id="cd00093">
    <property type="entry name" value="HTH_XRE"/>
    <property type="match status" value="1"/>
</dbReference>
<dbReference type="Pfam" id="PF19054">
    <property type="entry name" value="DUF5753"/>
    <property type="match status" value="1"/>
</dbReference>
<dbReference type="InterPro" id="IPR010982">
    <property type="entry name" value="Lambda_DNA-bd_dom_sf"/>
</dbReference>
<dbReference type="SUPFAM" id="SSF47413">
    <property type="entry name" value="lambda repressor-like DNA-binding domains"/>
    <property type="match status" value="1"/>
</dbReference>
<dbReference type="EMBL" id="FZNP01000013">
    <property type="protein sequence ID" value="SNS26325.1"/>
    <property type="molecule type" value="Genomic_DNA"/>
</dbReference>
<dbReference type="GO" id="GO:0003677">
    <property type="term" value="F:DNA binding"/>
    <property type="evidence" value="ECO:0007669"/>
    <property type="project" value="InterPro"/>
</dbReference>
<dbReference type="InterPro" id="IPR001387">
    <property type="entry name" value="Cro/C1-type_HTH"/>
</dbReference>
<dbReference type="PROSITE" id="PS50943">
    <property type="entry name" value="HTH_CROC1"/>
    <property type="match status" value="1"/>
</dbReference>
<sequence>MSDAYGATIAKRGLARRLKELRVEAEYTANQVCDRLNWGRGKVGRFEANNWVRPELSDIRDLARIYEGSDLGELEELAGRARRRAWWRDYPEVFDNEFPGFESDASSIRVVMPLVLPGLLQTLPYMQALLSVGTRTPEWRERAMRARLRRQQILDRGDGTAPELTAVITEASLLYEWGDPGDRRAQFAHLLAMSGRPNVELRLLRLADGMHPGMSTLVNIFRFPGGEPPMVFLENDADVQEIDTPDDVEGYDEIFEQIRQAALSPADTAEHLRKVISTLE</sequence>
<keyword evidence="3" id="KW-1185">Reference proteome</keyword>
<dbReference type="RefSeq" id="WP_179279077.1">
    <property type="nucleotide sequence ID" value="NZ_FZNP01000013.1"/>
</dbReference>
<protein>
    <submittedName>
        <fullName evidence="2">Helix-turn-helix domain-containing protein</fullName>
    </submittedName>
</protein>
<dbReference type="Pfam" id="PF13560">
    <property type="entry name" value="HTH_31"/>
    <property type="match status" value="1"/>
</dbReference>